<dbReference type="Proteomes" id="UP001652625">
    <property type="component" value="Chromosome 06"/>
</dbReference>
<keyword evidence="1" id="KW-0472">Membrane</keyword>
<feature type="transmembrane region" description="Helical" evidence="1">
    <location>
        <begin position="535"/>
        <end position="561"/>
    </location>
</feature>
<evidence type="ECO:0000313" key="2">
    <source>
        <dbReference type="Proteomes" id="UP001652625"/>
    </source>
</evidence>
<protein>
    <submittedName>
        <fullName evidence="3">Uncharacterized protein LOC124814394 isoform X1</fullName>
    </submittedName>
</protein>
<keyword evidence="1" id="KW-1133">Transmembrane helix</keyword>
<name>A0ABM4C4Y4_HYDVU</name>
<keyword evidence="1" id="KW-0812">Transmembrane</keyword>
<reference evidence="3" key="1">
    <citation type="submission" date="2025-08" db="UniProtKB">
        <authorList>
            <consortium name="RefSeq"/>
        </authorList>
    </citation>
    <scope>IDENTIFICATION</scope>
</reference>
<accession>A0ABM4C4Y4</accession>
<dbReference type="GeneID" id="124814394"/>
<evidence type="ECO:0000313" key="3">
    <source>
        <dbReference type="RefSeq" id="XP_065656625.1"/>
    </source>
</evidence>
<sequence length="673" mass="77890">MSLYNQRELKVNVIRLFCIYSCLCFLTVLLDPLSKSHEGNTVILAGCESNVNLQHVDLTNLYPCTGCAQRIRVTVKIHDNEKNSRRRKNTFFNYVECHLPDFIPILPNFINSYSTHMLTQASHKGDINYIFNGLSAVRFPVRQLSVDWNLKYTVFSWLYIEPYNDRQYILSWSCGEKSALNNMGFYVTRHLNEKYAEFSFYQIYQSSSGLDCVVQNKWKYEILHWHYFSLSYDNCSVALSIDGYLLRPFSNVTDFHLPRHHIQPKFVVGACWVGNADKYSYFFHGEMSSLVMLTGQHAHFQHSQCLLQPKERFLSSSAYKLNTIKENVWFIEANLTQLDAEILLENISYSNLDYISNFQLKDIGTEIHNLDKGLVVYSNQYVKIERKSSTLEIRGDCSSQQLISSNSIILCEQIHILSNSCSQGIIDNLVIVSDSIPFFIPTHMLHKYHLLFSQYDFGIKIEGIAPVKYYNTILSMIQFFPNVSEDISFKISIYVSSNKVKSNKFNLNILIAKKIVVITNQDHSSNDCFKDKLTYYTNMFFCFLLALLAGALVATICILIWKNRRHSEKNEFDISKSVSNSSFFYESELHLFINPSDRVCITNNPSDDILRRRNHSNSLSSDESDSSGYLDDNDSIRQLEWENLESSFADILLEKKSIKLLSDVDKKKLLLDF</sequence>
<organism evidence="2 3">
    <name type="scientific">Hydra vulgaris</name>
    <name type="common">Hydra</name>
    <name type="synonym">Hydra attenuata</name>
    <dbReference type="NCBI Taxonomy" id="6087"/>
    <lineage>
        <taxon>Eukaryota</taxon>
        <taxon>Metazoa</taxon>
        <taxon>Cnidaria</taxon>
        <taxon>Hydrozoa</taxon>
        <taxon>Hydroidolina</taxon>
        <taxon>Anthoathecata</taxon>
        <taxon>Aplanulata</taxon>
        <taxon>Hydridae</taxon>
        <taxon>Hydra</taxon>
    </lineage>
</organism>
<evidence type="ECO:0000256" key="1">
    <source>
        <dbReference type="SAM" id="Phobius"/>
    </source>
</evidence>
<gene>
    <name evidence="3" type="primary">LOC124814394</name>
</gene>
<dbReference type="SUPFAM" id="SSF49899">
    <property type="entry name" value="Concanavalin A-like lectins/glucanases"/>
    <property type="match status" value="1"/>
</dbReference>
<proteinExistence type="predicted"/>
<dbReference type="InterPro" id="IPR013320">
    <property type="entry name" value="ConA-like_dom_sf"/>
</dbReference>
<feature type="transmembrane region" description="Helical" evidence="1">
    <location>
        <begin position="12"/>
        <end position="30"/>
    </location>
</feature>
<dbReference type="RefSeq" id="XP_065656625.1">
    <property type="nucleotide sequence ID" value="XM_065800553.1"/>
</dbReference>
<keyword evidence="2" id="KW-1185">Reference proteome</keyword>